<reference evidence="1 2" key="1">
    <citation type="submission" date="2014-12" db="EMBL/GenBank/DDBJ databases">
        <title>Draft genome sequences of 10 type strains of Lactococcus.</title>
        <authorList>
            <person name="Sun Z."/>
            <person name="Zhong Z."/>
            <person name="Liu W."/>
            <person name="Zhang W."/>
            <person name="Zhang H."/>
        </authorList>
    </citation>
    <scope>NUCLEOTIDE SEQUENCE [LARGE SCALE GENOMIC DNA]</scope>
    <source>
        <strain evidence="1 2">DSM 22330</strain>
    </source>
</reference>
<organism evidence="1 2">
    <name type="scientific">Pseudolactococcus chungangensis CAU 28 = DSM 22330</name>
    <dbReference type="NCBI Taxonomy" id="1122154"/>
    <lineage>
        <taxon>Bacteria</taxon>
        <taxon>Bacillati</taxon>
        <taxon>Bacillota</taxon>
        <taxon>Bacilli</taxon>
        <taxon>Lactobacillales</taxon>
        <taxon>Streptococcaceae</taxon>
        <taxon>Pseudolactococcus</taxon>
    </lineage>
</organism>
<keyword evidence="2" id="KW-1185">Reference proteome</keyword>
<gene>
    <name evidence="1" type="ORF">RR45_GL000760</name>
</gene>
<proteinExistence type="predicted"/>
<protein>
    <submittedName>
        <fullName evidence="1">Uncharacterized protein</fullName>
    </submittedName>
</protein>
<evidence type="ECO:0000313" key="1">
    <source>
        <dbReference type="EMBL" id="PCS02052.1"/>
    </source>
</evidence>
<dbReference type="RefSeq" id="WP_143188721.1">
    <property type="nucleotide sequence ID" value="NZ_FPKS01000003.1"/>
</dbReference>
<dbReference type="Proteomes" id="UP000218979">
    <property type="component" value="Unassembled WGS sequence"/>
</dbReference>
<name>A0ABX4I673_9LACT</name>
<comment type="caution">
    <text evidence="1">The sequence shown here is derived from an EMBL/GenBank/DDBJ whole genome shotgun (WGS) entry which is preliminary data.</text>
</comment>
<accession>A0ABX4I673</accession>
<dbReference type="EMBL" id="JXJT01000019">
    <property type="protein sequence ID" value="PCS02052.1"/>
    <property type="molecule type" value="Genomic_DNA"/>
</dbReference>
<sequence>MEIEKVKEDFIMAQYEMSIRYAGESLENGRMPIKDLAPALLAISGALQEIQRIKEPGQPTISVDVKATKKGSFVVDLILANGSDVFTKALDLFTCKESEAFLNLVGYSSLLIGLMKIIKYKAKKEEKLDNGNTKITFEDGKSITLNDSDLKVYTSVEFRTQIKRVVTPLDEDGIDSLELYSEKTEMITINKEETSLFDVPDVKEKVIDPVINEIYLQLLNVAFEHGKWKFSDGSNQFFATIEDADFMESVSKGNQQFSTNDRLKVRMRTVQKVTINGLKSEIFIEKILEHIPGAIQLELDF</sequence>
<evidence type="ECO:0000313" key="2">
    <source>
        <dbReference type="Proteomes" id="UP000218979"/>
    </source>
</evidence>